<dbReference type="RefSeq" id="XP_011387295.1">
    <property type="nucleotide sequence ID" value="XM_011388993.1"/>
</dbReference>
<proteinExistence type="predicted"/>
<dbReference type="eggNOG" id="ENOG502S6K5">
    <property type="taxonomic scope" value="Eukaryota"/>
</dbReference>
<dbReference type="AlphaFoldDB" id="A0A0D1CET2"/>
<dbReference type="KEGG" id="uma:UMAG_01426"/>
<gene>
    <name evidence="2" type="ORF">UMAG_01426</name>
</gene>
<dbReference type="InterPro" id="IPR012312">
    <property type="entry name" value="Hemerythrin-like"/>
</dbReference>
<protein>
    <recommendedName>
        <fullName evidence="1">Hemerythrin-like domain-containing protein</fullName>
    </recommendedName>
</protein>
<dbReference type="GeneID" id="23562451"/>
<evidence type="ECO:0000313" key="2">
    <source>
        <dbReference type="EMBL" id="KIS71532.1"/>
    </source>
</evidence>
<dbReference type="Gene3D" id="1.20.120.520">
    <property type="entry name" value="nmb1532 protein domain like"/>
    <property type="match status" value="1"/>
</dbReference>
<dbReference type="PANTHER" id="PTHR35585:SF1">
    <property type="entry name" value="HHE DOMAIN PROTEIN (AFU_ORTHOLOGUE AFUA_4G00730)"/>
    <property type="match status" value="1"/>
</dbReference>
<evidence type="ECO:0000313" key="3">
    <source>
        <dbReference type="Proteomes" id="UP000000561"/>
    </source>
</evidence>
<evidence type="ECO:0000259" key="1">
    <source>
        <dbReference type="Pfam" id="PF01814"/>
    </source>
</evidence>
<feature type="domain" description="Hemerythrin-like" evidence="1">
    <location>
        <begin position="6"/>
        <end position="127"/>
    </location>
</feature>
<dbReference type="Proteomes" id="UP000000561">
    <property type="component" value="Chromosome 2"/>
</dbReference>
<dbReference type="EMBL" id="CM003141">
    <property type="protein sequence ID" value="KIS71532.1"/>
    <property type="molecule type" value="Genomic_DNA"/>
</dbReference>
<dbReference type="PANTHER" id="PTHR35585">
    <property type="entry name" value="HHE DOMAIN PROTEIN (AFU_ORTHOLOGUE AFUA_4G00730)"/>
    <property type="match status" value="1"/>
</dbReference>
<dbReference type="VEuPathDB" id="FungiDB:UMAG_01426"/>
<dbReference type="Pfam" id="PF01814">
    <property type="entry name" value="Hemerythrin"/>
    <property type="match status" value="1"/>
</dbReference>
<accession>A0A0D1CET2</accession>
<name>A0A0D1CET2_MYCMD</name>
<keyword evidence="3" id="KW-1185">Reference proteome</keyword>
<dbReference type="OrthoDB" id="9983919at2759"/>
<reference evidence="2 3" key="1">
    <citation type="journal article" date="2006" name="Nature">
        <title>Insights from the genome of the biotrophic fungal plant pathogen Ustilago maydis.</title>
        <authorList>
            <person name="Kamper J."/>
            <person name="Kahmann R."/>
            <person name="Bolker M."/>
            <person name="Ma L.J."/>
            <person name="Brefort T."/>
            <person name="Saville B.J."/>
            <person name="Banuett F."/>
            <person name="Kronstad J.W."/>
            <person name="Gold S.E."/>
            <person name="Muller O."/>
            <person name="Perlin M.H."/>
            <person name="Wosten H.A."/>
            <person name="de Vries R."/>
            <person name="Ruiz-Herrera J."/>
            <person name="Reynaga-Pena C.G."/>
            <person name="Snetselaar K."/>
            <person name="McCann M."/>
            <person name="Perez-Martin J."/>
            <person name="Feldbrugge M."/>
            <person name="Basse C.W."/>
            <person name="Steinberg G."/>
            <person name="Ibeas J.I."/>
            <person name="Holloman W."/>
            <person name="Guzman P."/>
            <person name="Farman M."/>
            <person name="Stajich J.E."/>
            <person name="Sentandreu R."/>
            <person name="Gonzalez-Prieto J.M."/>
            <person name="Kennell J.C."/>
            <person name="Molina L."/>
            <person name="Schirawski J."/>
            <person name="Mendoza-Mendoza A."/>
            <person name="Greilinger D."/>
            <person name="Munch K."/>
            <person name="Rossel N."/>
            <person name="Scherer M."/>
            <person name="Vranes M."/>
            <person name="Ladendorf O."/>
            <person name="Vincon V."/>
            <person name="Fuchs U."/>
            <person name="Sandrock B."/>
            <person name="Meng S."/>
            <person name="Ho E.C."/>
            <person name="Cahill M.J."/>
            <person name="Boyce K.J."/>
            <person name="Klose J."/>
            <person name="Klosterman S.J."/>
            <person name="Deelstra H.J."/>
            <person name="Ortiz-Castellanos L."/>
            <person name="Li W."/>
            <person name="Sanchez-Alonso P."/>
            <person name="Schreier P.H."/>
            <person name="Hauser-Hahn I."/>
            <person name="Vaupel M."/>
            <person name="Koopmann E."/>
            <person name="Friedrich G."/>
            <person name="Voss H."/>
            <person name="Schluter T."/>
            <person name="Margolis J."/>
            <person name="Platt D."/>
            <person name="Swimmer C."/>
            <person name="Gnirke A."/>
            <person name="Chen F."/>
            <person name="Vysotskaia V."/>
            <person name="Mannhaupt G."/>
            <person name="Guldener U."/>
            <person name="Munsterkotter M."/>
            <person name="Haase D."/>
            <person name="Oesterheld M."/>
            <person name="Mewes H.W."/>
            <person name="Mauceli E.W."/>
            <person name="DeCaprio D."/>
            <person name="Wade C.M."/>
            <person name="Butler J."/>
            <person name="Young S."/>
            <person name="Jaffe D.B."/>
            <person name="Calvo S."/>
            <person name="Nusbaum C."/>
            <person name="Galagan J."/>
            <person name="Birren B.W."/>
        </authorList>
    </citation>
    <scope>NUCLEOTIDE SEQUENCE [LARGE SCALE GENOMIC DNA]</scope>
    <source>
        <strain evidence="3">DSM 14603 / FGSC 9021 / UM521</strain>
    </source>
</reference>
<sequence>MTGKDLIKEIKVDHDNIRDLLKRFNDAHKAGDQDLCEALVNTIIHEAAVHSDAEELSVYKLMEKLHMTQVAEKDRQDHQNVKQAMAELDTNQISDAGLDTFAHKVDKACKLFLEHAEEEENDQLPQLCKLLSADDQSKAVDDFLHARKMAPTRPHPSAPQSGGMSQKMVGAMGKPMDMVVDMGRKFVDLKHHHSNVTASAS</sequence>
<organism evidence="2 3">
    <name type="scientific">Mycosarcoma maydis</name>
    <name type="common">Corn smut fungus</name>
    <name type="synonym">Ustilago maydis</name>
    <dbReference type="NCBI Taxonomy" id="5270"/>
    <lineage>
        <taxon>Eukaryota</taxon>
        <taxon>Fungi</taxon>
        <taxon>Dikarya</taxon>
        <taxon>Basidiomycota</taxon>
        <taxon>Ustilaginomycotina</taxon>
        <taxon>Ustilaginomycetes</taxon>
        <taxon>Ustilaginales</taxon>
        <taxon>Ustilaginaceae</taxon>
        <taxon>Mycosarcoma</taxon>
    </lineage>
</organism>
<dbReference type="InParanoid" id="A0A0D1CET2"/>